<dbReference type="OrthoDB" id="431485at2759"/>
<proteinExistence type="inferred from homology"/>
<evidence type="ECO:0000313" key="5">
    <source>
        <dbReference type="Proteomes" id="UP000541444"/>
    </source>
</evidence>
<dbReference type="GO" id="GO:0003676">
    <property type="term" value="F:nucleic acid binding"/>
    <property type="evidence" value="ECO:0007669"/>
    <property type="project" value="InterPro"/>
</dbReference>
<evidence type="ECO:0000256" key="2">
    <source>
        <dbReference type="ARBA" id="ARBA00022472"/>
    </source>
</evidence>
<keyword evidence="3" id="KW-0809">Transit peptide</keyword>
<protein>
    <recommendedName>
        <fullName evidence="6">Mitochondrial transcription termination factor</fullName>
    </recommendedName>
</protein>
<dbReference type="InterPro" id="IPR003690">
    <property type="entry name" value="MTERF"/>
</dbReference>
<keyword evidence="2" id="KW-0806">Transcription termination</keyword>
<organism evidence="4 5">
    <name type="scientific">Kingdonia uniflora</name>
    <dbReference type="NCBI Taxonomy" id="39325"/>
    <lineage>
        <taxon>Eukaryota</taxon>
        <taxon>Viridiplantae</taxon>
        <taxon>Streptophyta</taxon>
        <taxon>Embryophyta</taxon>
        <taxon>Tracheophyta</taxon>
        <taxon>Spermatophyta</taxon>
        <taxon>Magnoliopsida</taxon>
        <taxon>Ranunculales</taxon>
        <taxon>Circaeasteraceae</taxon>
        <taxon>Kingdonia</taxon>
    </lineage>
</organism>
<keyword evidence="2" id="KW-0804">Transcription</keyword>
<reference evidence="4 5" key="1">
    <citation type="journal article" date="2020" name="IScience">
        <title>Genome Sequencing of the Endangered Kingdonia uniflora (Circaeasteraceae, Ranunculales) Reveals Potential Mechanisms of Evolutionary Specialization.</title>
        <authorList>
            <person name="Sun Y."/>
            <person name="Deng T."/>
            <person name="Zhang A."/>
            <person name="Moore M.J."/>
            <person name="Landis J.B."/>
            <person name="Lin N."/>
            <person name="Zhang H."/>
            <person name="Zhang X."/>
            <person name="Huang J."/>
            <person name="Zhang X."/>
            <person name="Sun H."/>
            <person name="Wang H."/>
        </authorList>
    </citation>
    <scope>NUCLEOTIDE SEQUENCE [LARGE SCALE GENOMIC DNA]</scope>
    <source>
        <strain evidence="4">TB1705</strain>
        <tissue evidence="4">Leaf</tissue>
    </source>
</reference>
<evidence type="ECO:0008006" key="6">
    <source>
        <dbReference type="Google" id="ProtNLM"/>
    </source>
</evidence>
<keyword evidence="5" id="KW-1185">Reference proteome</keyword>
<name>A0A7J7LA58_9MAGN</name>
<dbReference type="GO" id="GO:0006353">
    <property type="term" value="P:DNA-templated transcription termination"/>
    <property type="evidence" value="ECO:0007669"/>
    <property type="project" value="UniProtKB-KW"/>
</dbReference>
<comment type="similarity">
    <text evidence="1">Belongs to the mTERF family.</text>
</comment>
<sequence>MLGRSLASPVLTFESTTLNYVSASDFAKSAFNVQTDVIRGRGWTPLSASKKWELYSTARNQTIVLSDEDRKTWEASREALNAFQFSDNEEDLILGKAFGQLHSPYWGEERVKEVPELDHVNKTLDYLRSLGLSDEDLCKVLKKFPEVLGCHLDEELKNNIQLLEKEWGIKGKSLRSLLLRNPKVLGYNVDCKGDCISKCTRCWVRF</sequence>
<comment type="caution">
    <text evidence="4">The sequence shown here is derived from an EMBL/GenBank/DDBJ whole genome shotgun (WGS) entry which is preliminary data.</text>
</comment>
<dbReference type="Proteomes" id="UP000541444">
    <property type="component" value="Unassembled WGS sequence"/>
</dbReference>
<dbReference type="InterPro" id="IPR038538">
    <property type="entry name" value="MTERF_sf"/>
</dbReference>
<evidence type="ECO:0000256" key="1">
    <source>
        <dbReference type="ARBA" id="ARBA00007692"/>
    </source>
</evidence>
<evidence type="ECO:0000256" key="3">
    <source>
        <dbReference type="ARBA" id="ARBA00022946"/>
    </source>
</evidence>
<keyword evidence="2" id="KW-0805">Transcription regulation</keyword>
<dbReference type="FunFam" id="1.25.70.10:FF:000013">
    <property type="entry name" value="uncharacterized protein LOC106769908"/>
    <property type="match status" value="1"/>
</dbReference>
<dbReference type="Gene3D" id="1.25.70.10">
    <property type="entry name" value="Transcription termination factor 3, mitochondrial"/>
    <property type="match status" value="1"/>
</dbReference>
<evidence type="ECO:0000313" key="4">
    <source>
        <dbReference type="EMBL" id="KAF6139438.1"/>
    </source>
</evidence>
<dbReference type="SMART" id="SM00733">
    <property type="entry name" value="Mterf"/>
    <property type="match status" value="1"/>
</dbReference>
<dbReference type="AlphaFoldDB" id="A0A7J7LA58"/>
<dbReference type="Pfam" id="PF02536">
    <property type="entry name" value="mTERF"/>
    <property type="match status" value="1"/>
</dbReference>
<accession>A0A7J7LA58</accession>
<gene>
    <name evidence="4" type="ORF">GIB67_026280</name>
</gene>
<dbReference type="EMBL" id="JACGCM010002493">
    <property type="protein sequence ID" value="KAF6139438.1"/>
    <property type="molecule type" value="Genomic_DNA"/>
</dbReference>